<dbReference type="InterPro" id="IPR025886">
    <property type="entry name" value="PP2-like"/>
</dbReference>
<evidence type="ECO:0000313" key="2">
    <source>
        <dbReference type="Proteomes" id="UP000834106"/>
    </source>
</evidence>
<dbReference type="AlphaFoldDB" id="A0AAD2E207"/>
<dbReference type="EMBL" id="OU503049">
    <property type="protein sequence ID" value="CAI9776097.1"/>
    <property type="molecule type" value="Genomic_DNA"/>
</dbReference>
<dbReference type="Proteomes" id="UP000834106">
    <property type="component" value="Chromosome 14"/>
</dbReference>
<proteinExistence type="predicted"/>
<name>A0AAD2E207_9LAMI</name>
<protein>
    <submittedName>
        <fullName evidence="1">Uncharacterized protein</fullName>
    </submittedName>
</protein>
<evidence type="ECO:0000313" key="1">
    <source>
        <dbReference type="EMBL" id="CAI9776097.1"/>
    </source>
</evidence>
<organism evidence="1 2">
    <name type="scientific">Fraxinus pennsylvanica</name>
    <dbReference type="NCBI Taxonomy" id="56036"/>
    <lineage>
        <taxon>Eukaryota</taxon>
        <taxon>Viridiplantae</taxon>
        <taxon>Streptophyta</taxon>
        <taxon>Embryophyta</taxon>
        <taxon>Tracheophyta</taxon>
        <taxon>Spermatophyta</taxon>
        <taxon>Magnoliopsida</taxon>
        <taxon>eudicotyledons</taxon>
        <taxon>Gunneridae</taxon>
        <taxon>Pentapetalae</taxon>
        <taxon>asterids</taxon>
        <taxon>lamiids</taxon>
        <taxon>Lamiales</taxon>
        <taxon>Oleaceae</taxon>
        <taxon>Oleeae</taxon>
        <taxon>Fraxinus</taxon>
    </lineage>
</organism>
<dbReference type="PANTHER" id="PTHR32278">
    <property type="entry name" value="F-BOX DOMAIN-CONTAINING PROTEIN"/>
    <property type="match status" value="1"/>
</dbReference>
<dbReference type="PANTHER" id="PTHR32278:SF111">
    <property type="entry name" value="F-BOX PROTEIN PP2-B12-RELATED"/>
    <property type="match status" value="1"/>
</dbReference>
<reference evidence="1" key="1">
    <citation type="submission" date="2023-05" db="EMBL/GenBank/DDBJ databases">
        <authorList>
            <person name="Huff M."/>
        </authorList>
    </citation>
    <scope>NUCLEOTIDE SEQUENCE</scope>
</reference>
<accession>A0AAD2E207</accession>
<keyword evidence="2" id="KW-1185">Reference proteome</keyword>
<dbReference type="Pfam" id="PF14299">
    <property type="entry name" value="PP2"/>
    <property type="match status" value="1"/>
</dbReference>
<sequence length="329" mass="37405">MSNNYDNWERLVDAVLRREHDRELALAHSRDPSFSSSIISDPGTPIRDNQNIQLGSSSDTVNETDWERLLLSDYEDIISRSADPAAYATMKDLYLSLCDSPIFFDGGKMSFHIDKTTGKKCAMIGARKLKILWGEIPEFWKWTSHDKSRFLTVAELNQVLRFDIRGQIDANMLSPKTRYAAYLVYGFANSYDGSPSLVNAIISFDKIKDGEAHKQASVLHLIPGKDRNGNTAMRPDKWMEVEIGDFYTDQEDNSVVEARVWEHKQDLKSGLIVEGIEFRPPNANILGAEAAMLEYLSLFGLYFENKSYVNDRREDVESGYICSSKETIK</sequence>
<gene>
    <name evidence="1" type="ORF">FPE_LOCUS23527</name>
</gene>